<keyword evidence="4 6" id="KW-1133">Transmembrane helix</keyword>
<feature type="transmembrane region" description="Helical" evidence="6">
    <location>
        <begin position="144"/>
        <end position="164"/>
    </location>
</feature>
<feature type="transmembrane region" description="Helical" evidence="6">
    <location>
        <begin position="351"/>
        <end position="369"/>
    </location>
</feature>
<evidence type="ECO:0000256" key="6">
    <source>
        <dbReference type="SAM" id="Phobius"/>
    </source>
</evidence>
<keyword evidence="2" id="KW-1003">Cell membrane</keyword>
<comment type="subcellular location">
    <subcellularLocation>
        <location evidence="1">Cell membrane</location>
        <topology evidence="1">Multi-pass membrane protein</topology>
    </subcellularLocation>
</comment>
<dbReference type="Gene3D" id="1.20.1720.10">
    <property type="entry name" value="Multidrug resistance protein D"/>
    <property type="match status" value="1"/>
</dbReference>
<feature type="transmembrane region" description="Helical" evidence="6">
    <location>
        <begin position="15"/>
        <end position="34"/>
    </location>
</feature>
<feature type="domain" description="Major facilitator superfamily (MFS) profile" evidence="7">
    <location>
        <begin position="13"/>
        <end position="396"/>
    </location>
</feature>
<reference evidence="8" key="2">
    <citation type="submission" date="2020-09" db="EMBL/GenBank/DDBJ databases">
        <authorList>
            <person name="Sun Q."/>
            <person name="Zhou Y."/>
        </authorList>
    </citation>
    <scope>NUCLEOTIDE SEQUENCE</scope>
    <source>
        <strain evidence="8">CGMCC 1.15758</strain>
    </source>
</reference>
<feature type="transmembrane region" description="Helical" evidence="6">
    <location>
        <begin position="311"/>
        <end position="339"/>
    </location>
</feature>
<feature type="transmembrane region" description="Helical" evidence="6">
    <location>
        <begin position="85"/>
        <end position="108"/>
    </location>
</feature>
<protein>
    <submittedName>
        <fullName evidence="8">Bcr/CflA family drug resistance efflux transporter</fullName>
    </submittedName>
</protein>
<feature type="transmembrane region" description="Helical" evidence="6">
    <location>
        <begin position="240"/>
        <end position="264"/>
    </location>
</feature>
<dbReference type="InterPro" id="IPR036259">
    <property type="entry name" value="MFS_trans_sf"/>
</dbReference>
<evidence type="ECO:0000313" key="9">
    <source>
        <dbReference type="Proteomes" id="UP000636949"/>
    </source>
</evidence>
<keyword evidence="9" id="KW-1185">Reference proteome</keyword>
<dbReference type="OrthoDB" id="9814303at2"/>
<proteinExistence type="predicted"/>
<dbReference type="GO" id="GO:0005886">
    <property type="term" value="C:plasma membrane"/>
    <property type="evidence" value="ECO:0007669"/>
    <property type="project" value="UniProtKB-SubCell"/>
</dbReference>
<dbReference type="InterPro" id="IPR050189">
    <property type="entry name" value="MFS_Efflux_Transporters"/>
</dbReference>
<dbReference type="InterPro" id="IPR011701">
    <property type="entry name" value="MFS"/>
</dbReference>
<evidence type="ECO:0000256" key="5">
    <source>
        <dbReference type="ARBA" id="ARBA00023136"/>
    </source>
</evidence>
<keyword evidence="5 6" id="KW-0472">Membrane</keyword>
<evidence type="ECO:0000256" key="3">
    <source>
        <dbReference type="ARBA" id="ARBA00022692"/>
    </source>
</evidence>
<dbReference type="EMBL" id="BMJS01000002">
    <property type="protein sequence ID" value="GGF89824.1"/>
    <property type="molecule type" value="Genomic_DNA"/>
</dbReference>
<dbReference type="InterPro" id="IPR020846">
    <property type="entry name" value="MFS_dom"/>
</dbReference>
<dbReference type="SUPFAM" id="SSF103473">
    <property type="entry name" value="MFS general substrate transporter"/>
    <property type="match status" value="1"/>
</dbReference>
<feature type="transmembrane region" description="Helical" evidence="6">
    <location>
        <begin position="211"/>
        <end position="234"/>
    </location>
</feature>
<comment type="caution">
    <text evidence="8">The sequence shown here is derived from an EMBL/GenBank/DDBJ whole genome shotgun (WGS) entry which is preliminary data.</text>
</comment>
<dbReference type="PANTHER" id="PTHR43124:SF3">
    <property type="entry name" value="CHLORAMPHENICOL EFFLUX PUMP RV0191"/>
    <property type="match status" value="1"/>
</dbReference>
<evidence type="ECO:0000256" key="4">
    <source>
        <dbReference type="ARBA" id="ARBA00022989"/>
    </source>
</evidence>
<accession>A0A8J2Z2K9</accession>
<reference evidence="8" key="1">
    <citation type="journal article" date="2014" name="Int. J. Syst. Evol. Microbiol.">
        <title>Complete genome sequence of Corynebacterium casei LMG S-19264T (=DSM 44701T), isolated from a smear-ripened cheese.</title>
        <authorList>
            <consortium name="US DOE Joint Genome Institute (JGI-PGF)"/>
            <person name="Walter F."/>
            <person name="Albersmeier A."/>
            <person name="Kalinowski J."/>
            <person name="Ruckert C."/>
        </authorList>
    </citation>
    <scope>NUCLEOTIDE SEQUENCE</scope>
    <source>
        <strain evidence="8">CGMCC 1.15758</strain>
    </source>
</reference>
<feature type="transmembrane region" description="Helical" evidence="6">
    <location>
        <begin position="375"/>
        <end position="393"/>
    </location>
</feature>
<dbReference type="Proteomes" id="UP000636949">
    <property type="component" value="Unassembled WGS sequence"/>
</dbReference>
<keyword evidence="3 6" id="KW-0812">Transmembrane</keyword>
<feature type="transmembrane region" description="Helical" evidence="6">
    <location>
        <begin position="170"/>
        <end position="190"/>
    </location>
</feature>
<sequence length="405" mass="44621">MCNENQLTAMKPENYVYFFAIFLVGVYVCAYDMYISALPLLQNDFAVNVGQSQLTLTLFVIAGAIFAIPAGLISDRFGRKKTLILYCLIVIIGSIVCLLSQSIFAFYIGRILQGIGASGLYILAVALPKDMLTGNTYVKTWQSLTLLFYLAPSLAGFIGGYIVYYGGWEWVFNGVVLVALLALILIAIYFKEIPTATTGVKTSSRKKFFSIASNTQFLSYCYITSVAWAGMSVFYICTPYIVITTLGFNTIVYGWLSFLLIFFGALARWINIRWLNGLISYEQSAYSFSFVAVLSGILFISAYFLPAHYAIYLIGLSAILFGFSSALVSVNTSTMAFLLIDKNHSAVASSIYGLTIDLIVALSLIFANLMRANLILLGAMIAVFYVIAIMLLMKFKEPTAAKICV</sequence>
<feature type="transmembrane region" description="Helical" evidence="6">
    <location>
        <begin position="114"/>
        <end position="132"/>
    </location>
</feature>
<gene>
    <name evidence="8" type="ORF">GCM10010995_03980</name>
</gene>
<dbReference type="AlphaFoldDB" id="A0A8J2Z2K9"/>
<organism evidence="8 9">
    <name type="scientific">Cysteiniphilum litorale</name>
    <dbReference type="NCBI Taxonomy" id="2056700"/>
    <lineage>
        <taxon>Bacteria</taxon>
        <taxon>Pseudomonadati</taxon>
        <taxon>Pseudomonadota</taxon>
        <taxon>Gammaproteobacteria</taxon>
        <taxon>Thiotrichales</taxon>
        <taxon>Fastidiosibacteraceae</taxon>
        <taxon>Cysteiniphilum</taxon>
    </lineage>
</organism>
<dbReference type="PROSITE" id="PS50850">
    <property type="entry name" value="MFS"/>
    <property type="match status" value="1"/>
</dbReference>
<evidence type="ECO:0000313" key="8">
    <source>
        <dbReference type="EMBL" id="GGF89824.1"/>
    </source>
</evidence>
<feature type="transmembrane region" description="Helical" evidence="6">
    <location>
        <begin position="54"/>
        <end position="73"/>
    </location>
</feature>
<evidence type="ECO:0000256" key="2">
    <source>
        <dbReference type="ARBA" id="ARBA00022475"/>
    </source>
</evidence>
<name>A0A8J2Z2K9_9GAMM</name>
<dbReference type="PANTHER" id="PTHR43124">
    <property type="entry name" value="PURINE EFFLUX PUMP PBUE"/>
    <property type="match status" value="1"/>
</dbReference>
<dbReference type="GO" id="GO:0022857">
    <property type="term" value="F:transmembrane transporter activity"/>
    <property type="evidence" value="ECO:0007669"/>
    <property type="project" value="InterPro"/>
</dbReference>
<evidence type="ECO:0000259" key="7">
    <source>
        <dbReference type="PROSITE" id="PS50850"/>
    </source>
</evidence>
<evidence type="ECO:0000256" key="1">
    <source>
        <dbReference type="ARBA" id="ARBA00004651"/>
    </source>
</evidence>
<dbReference type="Pfam" id="PF07690">
    <property type="entry name" value="MFS_1"/>
    <property type="match status" value="1"/>
</dbReference>
<feature type="transmembrane region" description="Helical" evidence="6">
    <location>
        <begin position="285"/>
        <end position="305"/>
    </location>
</feature>